<dbReference type="InterPro" id="IPR016084">
    <property type="entry name" value="Haem_Oase-like_multi-hlx"/>
</dbReference>
<gene>
    <name evidence="2" type="ORF">SAMN07250955_10753</name>
</gene>
<accession>A0A212RC68</accession>
<dbReference type="GO" id="GO:0005829">
    <property type="term" value="C:cytosol"/>
    <property type="evidence" value="ECO:0007669"/>
    <property type="project" value="TreeGrafter"/>
</dbReference>
<dbReference type="Gene3D" id="1.20.910.10">
    <property type="entry name" value="Heme oxygenase-like"/>
    <property type="match status" value="1"/>
</dbReference>
<dbReference type="Pfam" id="PF03070">
    <property type="entry name" value="TENA_THI-4"/>
    <property type="match status" value="1"/>
</dbReference>
<dbReference type="PANTHER" id="PTHR43198">
    <property type="entry name" value="BIFUNCTIONAL TH2 PROTEIN"/>
    <property type="match status" value="1"/>
</dbReference>
<dbReference type="RefSeq" id="WP_088561629.1">
    <property type="nucleotide sequence ID" value="NZ_FYEH01000007.1"/>
</dbReference>
<name>A0A212RC68_9PROT</name>
<dbReference type="Proteomes" id="UP000197065">
    <property type="component" value="Unassembled WGS sequence"/>
</dbReference>
<dbReference type="SUPFAM" id="SSF48613">
    <property type="entry name" value="Heme oxygenase-like"/>
    <property type="match status" value="1"/>
</dbReference>
<keyword evidence="3" id="KW-1185">Reference proteome</keyword>
<dbReference type="InterPro" id="IPR004305">
    <property type="entry name" value="Thiaminase-2/PQQC"/>
</dbReference>
<dbReference type="CDD" id="cd19365">
    <property type="entry name" value="TenA_C-like"/>
    <property type="match status" value="1"/>
</dbReference>
<dbReference type="InterPro" id="IPR050967">
    <property type="entry name" value="Thiamine_Salvage_TenA"/>
</dbReference>
<dbReference type="OrthoDB" id="34166at2"/>
<evidence type="ECO:0000313" key="2">
    <source>
        <dbReference type="EMBL" id="SNB69791.1"/>
    </source>
</evidence>
<evidence type="ECO:0000313" key="3">
    <source>
        <dbReference type="Proteomes" id="UP000197065"/>
    </source>
</evidence>
<evidence type="ECO:0000259" key="1">
    <source>
        <dbReference type="Pfam" id="PF03070"/>
    </source>
</evidence>
<proteinExistence type="predicted"/>
<dbReference type="EMBL" id="FYEH01000007">
    <property type="protein sequence ID" value="SNB69791.1"/>
    <property type="molecule type" value="Genomic_DNA"/>
</dbReference>
<dbReference type="PANTHER" id="PTHR43198:SF2">
    <property type="entry name" value="SI:CH1073-67J19.1-RELATED"/>
    <property type="match status" value="1"/>
</dbReference>
<feature type="domain" description="Thiaminase-2/PQQC" evidence="1">
    <location>
        <begin position="8"/>
        <end position="213"/>
    </location>
</feature>
<organism evidence="2 3">
    <name type="scientific">Arboricoccus pini</name>
    <dbReference type="NCBI Taxonomy" id="1963835"/>
    <lineage>
        <taxon>Bacteria</taxon>
        <taxon>Pseudomonadati</taxon>
        <taxon>Pseudomonadota</taxon>
        <taxon>Alphaproteobacteria</taxon>
        <taxon>Geminicoccales</taxon>
        <taxon>Geminicoccaceae</taxon>
        <taxon>Arboricoccus</taxon>
    </lineage>
</organism>
<reference evidence="2 3" key="1">
    <citation type="submission" date="2017-06" db="EMBL/GenBank/DDBJ databases">
        <authorList>
            <person name="Kim H.J."/>
            <person name="Triplett B.A."/>
        </authorList>
    </citation>
    <scope>NUCLEOTIDE SEQUENCE [LARGE SCALE GENOMIC DNA]</scope>
    <source>
        <strain evidence="2 3">B29T1</strain>
    </source>
</reference>
<dbReference type="AlphaFoldDB" id="A0A212RC68"/>
<protein>
    <submittedName>
        <fullName evidence="2">Thiaminase (Transcriptional activator TenA)</fullName>
    </submittedName>
</protein>
<sequence length="220" mass="24749">MSFSRRMWNEIDPIYQAVLAHPFNLEMSNGRLDRDVFLFYMIQDAHYLGVFARALALAAAKAPMAAAQIRLADCAADAIRVERGLHASFFKSFGVSQALFEATPPSPTCEAYGNFLLARAHGPGYGVAVAAVLPCFKIYYEVGQVLFGQSSSSNPFREWIDTYADEAFGRTVRDIESLADQAFVEASARERLEMDHAYLTASRYEWLFWDKAYSREAWPV</sequence>